<protein>
    <submittedName>
        <fullName evidence="1">IclR family transcriptional regulator</fullName>
    </submittedName>
</protein>
<proteinExistence type="predicted"/>
<organism evidence="1 2">
    <name type="scientific">Imbroritus primus</name>
    <dbReference type="NCBI Taxonomy" id="3058603"/>
    <lineage>
        <taxon>Bacteria</taxon>
        <taxon>Pseudomonadati</taxon>
        <taxon>Pseudomonadota</taxon>
        <taxon>Betaproteobacteria</taxon>
        <taxon>Burkholderiales</taxon>
        <taxon>Burkholderiaceae</taxon>
        <taxon>Imbroritus</taxon>
    </lineage>
</organism>
<dbReference type="Proteomes" id="UP000004277">
    <property type="component" value="Unassembled WGS sequence"/>
</dbReference>
<keyword evidence="2" id="KW-1185">Reference proteome</keyword>
<evidence type="ECO:0000313" key="1">
    <source>
        <dbReference type="EMBL" id="TMS59269.1"/>
    </source>
</evidence>
<name>A0ACD3SSL9_9BURK</name>
<dbReference type="EMBL" id="AKCV02000011">
    <property type="protein sequence ID" value="TMS59269.1"/>
    <property type="molecule type" value="Genomic_DNA"/>
</dbReference>
<comment type="caution">
    <text evidence="1">The sequence shown here is derived from an EMBL/GenBank/DDBJ whole genome shotgun (WGS) entry which is preliminary data.</text>
</comment>
<accession>A0ACD3SSL9</accession>
<evidence type="ECO:0000313" key="2">
    <source>
        <dbReference type="Proteomes" id="UP000004277"/>
    </source>
</evidence>
<gene>
    <name evidence="1" type="ORF">MW7_003555</name>
</gene>
<reference evidence="1" key="1">
    <citation type="submission" date="2019-05" db="EMBL/GenBank/DDBJ databases">
        <title>Revised genome assembly of Burkholderiaceae (previously Ralstonia) sp. PBA.</title>
        <authorList>
            <person name="Gan H.M."/>
        </authorList>
    </citation>
    <scope>NUCLEOTIDE SEQUENCE</scope>
    <source>
        <strain evidence="1">PBA</strain>
    </source>
</reference>
<sequence>MDKTLLKGLMVLESITEAENRARTVDEVAARVGLTRSNTHRTLQTLMHAGYIEKDVNNGYRGTIKLMGLGVRQLARLDVRQFAAPFMHALADATGETVHLSVLDGIDVVYIDKIDSPQPVRAYSMVGGRAPAYAVATGKALLAHAPEGYLARYAAQLTLHTPRTAGTLAALEAELAQTVRTGYAVNTGEWRDGVGGIASAVFDGLDRPIAALGISGPIGRLPATRIAELAPLVVHNANQLSLAMGARCIPRAA</sequence>